<organism evidence="1 2">
    <name type="scientific">Lepagella muris</name>
    <dbReference type="NCBI Taxonomy" id="3032870"/>
    <lineage>
        <taxon>Bacteria</taxon>
        <taxon>Pseudomonadati</taxon>
        <taxon>Bacteroidota</taxon>
        <taxon>Bacteroidia</taxon>
        <taxon>Bacteroidales</taxon>
        <taxon>Muribaculaceae</taxon>
        <taxon>Lepagella</taxon>
    </lineage>
</organism>
<name>A0AC61RJD8_9BACT</name>
<protein>
    <submittedName>
        <fullName evidence="1">Glycosyltransferase</fullName>
    </submittedName>
</protein>
<comment type="caution">
    <text evidence="1">The sequence shown here is derived from an EMBL/GenBank/DDBJ whole genome shotgun (WGS) entry which is preliminary data.</text>
</comment>
<keyword evidence="2" id="KW-1185">Reference proteome</keyword>
<proteinExistence type="predicted"/>
<accession>A0AC61RJD8</accession>
<evidence type="ECO:0000313" key="2">
    <source>
        <dbReference type="Proteomes" id="UP000306319"/>
    </source>
</evidence>
<reference evidence="1" key="1">
    <citation type="submission" date="2019-04" db="EMBL/GenBank/DDBJ databases">
        <title>Microbes associate with the intestines of laboratory mice.</title>
        <authorList>
            <person name="Navarre W."/>
            <person name="Wong E."/>
            <person name="Huang K."/>
            <person name="Tropini C."/>
            <person name="Ng K."/>
            <person name="Yu B."/>
        </authorList>
    </citation>
    <scope>NUCLEOTIDE SEQUENCE</scope>
    <source>
        <strain evidence="1">NM04_E33</strain>
    </source>
</reference>
<dbReference type="EMBL" id="SRYB01000012">
    <property type="protein sequence ID" value="TGY78599.1"/>
    <property type="molecule type" value="Genomic_DNA"/>
</dbReference>
<gene>
    <name evidence="1" type="ORF">E5331_09785</name>
</gene>
<sequence>MKILVVTDQTLLMEGEKILGSTNFTNIIKRLCVIGELHLCLQKPKENGNCIQVFNDCLNDYIIHDNICYINKSFVWPSSNVISTLKEAISKVDLVIGYVPSLNAEFAAHLAHKARKKYFALMVACPWDGLWNQDWKRKIAAPYRYLMNRRVLSRSDYALYVTNKFLQKRYPTNGISIGLSDVVLEKCDDNVLEQRKRKINILSDNGIIRIATVAMLNIRYKGQRFVIRALRKLKDMGYNNYHYFLIGGGDDSALRKEAEKLGVIDQIHFVGKMSHEEVFNILDDVDIYVHPSLQEGLPRSVVEAMSRALPCIGARTGAIPELLNNDFIVSRKSVDDIVDRLLTMRDKKIMLKEAERNFEEAKKFECELLDKRRNIFYDKIRQDFN</sequence>
<evidence type="ECO:0000313" key="1">
    <source>
        <dbReference type="EMBL" id="TGY78599.1"/>
    </source>
</evidence>
<dbReference type="Proteomes" id="UP000306319">
    <property type="component" value="Unassembled WGS sequence"/>
</dbReference>